<comment type="caution">
    <text evidence="1">The sequence shown here is derived from an EMBL/GenBank/DDBJ whole genome shotgun (WGS) entry which is preliminary data.</text>
</comment>
<evidence type="ECO:0000313" key="2">
    <source>
        <dbReference type="Proteomes" id="UP000626109"/>
    </source>
</evidence>
<dbReference type="EMBL" id="CAJNNW010033007">
    <property type="protein sequence ID" value="CAE8716624.1"/>
    <property type="molecule type" value="Genomic_DNA"/>
</dbReference>
<protein>
    <submittedName>
        <fullName evidence="1">Uncharacterized protein</fullName>
    </submittedName>
</protein>
<dbReference type="AlphaFoldDB" id="A0A813L6R3"/>
<gene>
    <name evidence="1" type="ORF">PGLA2088_LOCUS39136</name>
</gene>
<proteinExistence type="predicted"/>
<evidence type="ECO:0000313" key="1">
    <source>
        <dbReference type="EMBL" id="CAE8716624.1"/>
    </source>
</evidence>
<sequence>MQMPKLRSKADKGVNGVISHVPCSKRHRWPGFARCADWYRQSARKVELQAPFATIWPLSSTSSKYISGPVAIIKVLSQNGYGTTINSRINNDNNNSSSLELV</sequence>
<accession>A0A813L6R3</accession>
<organism evidence="1 2">
    <name type="scientific">Polarella glacialis</name>
    <name type="common">Dinoflagellate</name>
    <dbReference type="NCBI Taxonomy" id="89957"/>
    <lineage>
        <taxon>Eukaryota</taxon>
        <taxon>Sar</taxon>
        <taxon>Alveolata</taxon>
        <taxon>Dinophyceae</taxon>
        <taxon>Suessiales</taxon>
        <taxon>Suessiaceae</taxon>
        <taxon>Polarella</taxon>
    </lineage>
</organism>
<dbReference type="Proteomes" id="UP000626109">
    <property type="component" value="Unassembled WGS sequence"/>
</dbReference>
<name>A0A813L6R3_POLGL</name>
<feature type="non-terminal residue" evidence="1">
    <location>
        <position position="102"/>
    </location>
</feature>
<reference evidence="1" key="1">
    <citation type="submission" date="2021-02" db="EMBL/GenBank/DDBJ databases">
        <authorList>
            <person name="Dougan E. K."/>
            <person name="Rhodes N."/>
            <person name="Thang M."/>
            <person name="Chan C."/>
        </authorList>
    </citation>
    <scope>NUCLEOTIDE SEQUENCE</scope>
</reference>